<reference evidence="1 2" key="1">
    <citation type="submission" date="2023-12" db="EMBL/GenBank/DDBJ databases">
        <title>the genome sequence of Hyalangium sp. s54d21.</title>
        <authorList>
            <person name="Zhang X."/>
        </authorList>
    </citation>
    <scope>NUCLEOTIDE SEQUENCE [LARGE SCALE GENOMIC DNA]</scope>
    <source>
        <strain evidence="2">s54d21</strain>
    </source>
</reference>
<comment type="caution">
    <text evidence="1">The sequence shown here is derived from an EMBL/GenBank/DDBJ whole genome shotgun (WGS) entry which is preliminary data.</text>
</comment>
<accession>A0ABU5HIM6</accession>
<evidence type="ECO:0000313" key="2">
    <source>
        <dbReference type="Proteomes" id="UP001291309"/>
    </source>
</evidence>
<dbReference type="Proteomes" id="UP001291309">
    <property type="component" value="Unassembled WGS sequence"/>
</dbReference>
<proteinExistence type="predicted"/>
<evidence type="ECO:0008006" key="3">
    <source>
        <dbReference type="Google" id="ProtNLM"/>
    </source>
</evidence>
<gene>
    <name evidence="1" type="ORF">SYV04_43415</name>
</gene>
<dbReference type="EMBL" id="JAXIVS010000032">
    <property type="protein sequence ID" value="MDY7233316.1"/>
    <property type="molecule type" value="Genomic_DNA"/>
</dbReference>
<name>A0ABU5HIM6_9BACT</name>
<organism evidence="1 2">
    <name type="scientific">Hyalangium rubrum</name>
    <dbReference type="NCBI Taxonomy" id="3103134"/>
    <lineage>
        <taxon>Bacteria</taxon>
        <taxon>Pseudomonadati</taxon>
        <taxon>Myxococcota</taxon>
        <taxon>Myxococcia</taxon>
        <taxon>Myxococcales</taxon>
        <taxon>Cystobacterineae</taxon>
        <taxon>Archangiaceae</taxon>
        <taxon>Hyalangium</taxon>
    </lineage>
</organism>
<evidence type="ECO:0000313" key="1">
    <source>
        <dbReference type="EMBL" id="MDY7233316.1"/>
    </source>
</evidence>
<protein>
    <recommendedName>
        <fullName evidence="3">Lipoprotein</fullName>
    </recommendedName>
</protein>
<dbReference type="PROSITE" id="PS51257">
    <property type="entry name" value="PROKAR_LIPOPROTEIN"/>
    <property type="match status" value="1"/>
</dbReference>
<sequence>MPRWVVLLQFAFLVGCTSGTTKVVRLDTGQGGPIVHVPRRDMKTVDVGDDAFRKSVAKHARTVPTPARPLVHARQLFGVPEHSGWYRYERKSRRLLPLEAGNELKVALSPADAELNRLYFLWCGRAWGSPPGDCLRLLVDSPVLEGDGKYALAMAIAQGAVLGELKTAFGEMVSPEAVAAALVGAMTTYLLLWMLPEPISKGVAALMTVGMVSYLGWDMLWKLIDGWRVLVAKVERATTFEEIRAAGEQFAKVMGDKAAKAFVMLAMLAVGNTAAGMAAKMPTLPGAGQAAVVAEAQLIRYSAAALAEVESVAINAEGAVVVLAPNAVAMTARASGGAGSSAKAGFRSFKSMRDFKNAMGPAGEGKNWHQTSGNIERFGPDALHNTENAIAIDSQLHKQISAFYSSKQELTDNRVVREWLRGKSYEEQRDFGLMILRRFGVSP</sequence>
<dbReference type="RefSeq" id="WP_321552026.1">
    <property type="nucleotide sequence ID" value="NZ_JAXIVS010000032.1"/>
</dbReference>
<keyword evidence="2" id="KW-1185">Reference proteome</keyword>